<evidence type="ECO:0000313" key="1">
    <source>
        <dbReference type="EMBL" id="KAI4865050.1"/>
    </source>
</evidence>
<proteinExistence type="predicted"/>
<evidence type="ECO:0000313" key="2">
    <source>
        <dbReference type="Proteomes" id="UP001497700"/>
    </source>
</evidence>
<dbReference type="Proteomes" id="UP001497700">
    <property type="component" value="Unassembled WGS sequence"/>
</dbReference>
<accession>A0ACB9Z1J3</accession>
<gene>
    <name evidence="1" type="ORF">F4820DRAFT_421635</name>
</gene>
<dbReference type="EMBL" id="MU393477">
    <property type="protein sequence ID" value="KAI4865050.1"/>
    <property type="molecule type" value="Genomic_DNA"/>
</dbReference>
<name>A0ACB9Z1J3_9PEZI</name>
<organism evidence="1 2">
    <name type="scientific">Hypoxylon rubiginosum</name>
    <dbReference type="NCBI Taxonomy" id="110542"/>
    <lineage>
        <taxon>Eukaryota</taxon>
        <taxon>Fungi</taxon>
        <taxon>Dikarya</taxon>
        <taxon>Ascomycota</taxon>
        <taxon>Pezizomycotina</taxon>
        <taxon>Sordariomycetes</taxon>
        <taxon>Xylariomycetidae</taxon>
        <taxon>Xylariales</taxon>
        <taxon>Hypoxylaceae</taxon>
        <taxon>Hypoxylon</taxon>
    </lineage>
</organism>
<comment type="caution">
    <text evidence="1">The sequence shown here is derived from an EMBL/GenBank/DDBJ whole genome shotgun (WGS) entry which is preliminary data.</text>
</comment>
<protein>
    <submittedName>
        <fullName evidence="1">Uncharacterized protein</fullName>
    </submittedName>
</protein>
<reference evidence="1 2" key="1">
    <citation type="journal article" date="2022" name="New Phytol.">
        <title>Ecological generalism drives hyperdiversity of secondary metabolite gene clusters in xylarialean endophytes.</title>
        <authorList>
            <person name="Franco M.E.E."/>
            <person name="Wisecaver J.H."/>
            <person name="Arnold A.E."/>
            <person name="Ju Y.M."/>
            <person name="Slot J.C."/>
            <person name="Ahrendt S."/>
            <person name="Moore L.P."/>
            <person name="Eastman K.E."/>
            <person name="Scott K."/>
            <person name="Konkel Z."/>
            <person name="Mondo S.J."/>
            <person name="Kuo A."/>
            <person name="Hayes R.D."/>
            <person name="Haridas S."/>
            <person name="Andreopoulos B."/>
            <person name="Riley R."/>
            <person name="LaButti K."/>
            <person name="Pangilinan J."/>
            <person name="Lipzen A."/>
            <person name="Amirebrahimi M."/>
            <person name="Yan J."/>
            <person name="Adam C."/>
            <person name="Keymanesh K."/>
            <person name="Ng V."/>
            <person name="Louie K."/>
            <person name="Northen T."/>
            <person name="Drula E."/>
            <person name="Henrissat B."/>
            <person name="Hsieh H.M."/>
            <person name="Youens-Clark K."/>
            <person name="Lutzoni F."/>
            <person name="Miadlikowska J."/>
            <person name="Eastwood D.C."/>
            <person name="Hamelin R.C."/>
            <person name="Grigoriev I.V."/>
            <person name="U'Ren J.M."/>
        </authorList>
    </citation>
    <scope>NUCLEOTIDE SEQUENCE [LARGE SCALE GENOMIC DNA]</scope>
    <source>
        <strain evidence="1 2">CBS 119005</strain>
    </source>
</reference>
<sequence length="386" mass="42763">MSLEQPRLSSGLDEGRRSTSSRRAGKDSRSREQSRHSFASYTTCEEELPEVFPAMEDQCIIEEATVMDAREVTIKTPKLPEKSALRASRLLEGLKLNTIEATNDPHDVYLSSEEDASSSADDFSDYDYDSTSEESEKSPVRRRSQEDTARAVSVVFIGKPCVIDLASGRRSMSPIRRPRTRASSPSIREDSSITRPSHPPRQSSLTSTIDLSRESPSFLNQDPFATSNYRLESTPKRAMTAGASPRVPKTPTAAFHRFQKSLSLVRKRSRPNLKDGVSRDSLSWTAVSASTTDLPLTLNTSRTSKEEEQRKPEEPSSAVTTPPQTPQTPVTYNDIVKSAKRNSTPRVLSKPPPSTQSTPPMSPIAGKRGLLSGLNMNRRRSLRIKP</sequence>
<keyword evidence="2" id="KW-1185">Reference proteome</keyword>